<dbReference type="PANTHER" id="PTHR31885:SF6">
    <property type="entry name" value="GH04784P"/>
    <property type="match status" value="1"/>
</dbReference>
<name>A0A6M0CNT7_9FLAO</name>
<evidence type="ECO:0000313" key="8">
    <source>
        <dbReference type="Proteomes" id="UP000474296"/>
    </source>
</evidence>
<feature type="transmembrane region" description="Helical" evidence="6">
    <location>
        <begin position="7"/>
        <end position="24"/>
    </location>
</feature>
<evidence type="ECO:0000256" key="6">
    <source>
        <dbReference type="SAM" id="Phobius"/>
    </source>
</evidence>
<comment type="similarity">
    <text evidence="2">Belongs to the TMEM86 family.</text>
</comment>
<dbReference type="EMBL" id="JAABOQ010000004">
    <property type="protein sequence ID" value="NER17714.1"/>
    <property type="molecule type" value="Genomic_DNA"/>
</dbReference>
<feature type="transmembrane region" description="Helical" evidence="6">
    <location>
        <begin position="138"/>
        <end position="157"/>
    </location>
</feature>
<dbReference type="AlphaFoldDB" id="A0A6M0CNT7"/>
<dbReference type="Proteomes" id="UP000474296">
    <property type="component" value="Unassembled WGS sequence"/>
</dbReference>
<evidence type="ECO:0000256" key="5">
    <source>
        <dbReference type="ARBA" id="ARBA00023136"/>
    </source>
</evidence>
<dbReference type="PANTHER" id="PTHR31885">
    <property type="entry name" value="GH04784P"/>
    <property type="match status" value="1"/>
</dbReference>
<sequence>MSWDKKFTFIFLIILSTDVIFTNFENPLPYRFFSKPCVIGSLLVFFFLKSKSFSKVDRYPILLALFFMLLGDIALIYIDNFFAFTAGFTLFMAANIMYLIAFYSKVTYNTQAIIPYWAVVIGVCISILLIIYDGVGIFLIPVLIFMVIAFYMVQTTYIRYGTTSKRSYYLVFIGAVLFIISECIIAFRVFYVSVPFERTLVMLTYGLGNFFIINGLLFDNSRQLFSPTQHKE</sequence>
<dbReference type="Pfam" id="PF07947">
    <property type="entry name" value="YhhN"/>
    <property type="match status" value="1"/>
</dbReference>
<evidence type="ECO:0000256" key="2">
    <source>
        <dbReference type="ARBA" id="ARBA00007375"/>
    </source>
</evidence>
<dbReference type="RefSeq" id="WP_164032388.1">
    <property type="nucleotide sequence ID" value="NZ_JAABOQ010000004.1"/>
</dbReference>
<feature type="transmembrane region" description="Helical" evidence="6">
    <location>
        <begin position="30"/>
        <end position="48"/>
    </location>
</feature>
<keyword evidence="5 6" id="KW-0472">Membrane</keyword>
<keyword evidence="4 6" id="KW-1133">Transmembrane helix</keyword>
<dbReference type="GO" id="GO:0016020">
    <property type="term" value="C:membrane"/>
    <property type="evidence" value="ECO:0007669"/>
    <property type="project" value="UniProtKB-SubCell"/>
</dbReference>
<evidence type="ECO:0000256" key="3">
    <source>
        <dbReference type="ARBA" id="ARBA00022692"/>
    </source>
</evidence>
<feature type="transmembrane region" description="Helical" evidence="6">
    <location>
        <begin position="114"/>
        <end position="132"/>
    </location>
</feature>
<dbReference type="InterPro" id="IPR012506">
    <property type="entry name" value="TMEM86B-like"/>
</dbReference>
<accession>A0A6M0CNT7</accession>
<dbReference type="GO" id="GO:0016787">
    <property type="term" value="F:hydrolase activity"/>
    <property type="evidence" value="ECO:0007669"/>
    <property type="project" value="TreeGrafter"/>
</dbReference>
<keyword evidence="8" id="KW-1185">Reference proteome</keyword>
<organism evidence="7 8">
    <name type="scientific">Spongiivirga citrea</name>
    <dbReference type="NCBI Taxonomy" id="1481457"/>
    <lineage>
        <taxon>Bacteria</taxon>
        <taxon>Pseudomonadati</taxon>
        <taxon>Bacteroidota</taxon>
        <taxon>Flavobacteriia</taxon>
        <taxon>Flavobacteriales</taxon>
        <taxon>Flavobacteriaceae</taxon>
        <taxon>Spongiivirga</taxon>
    </lineage>
</organism>
<feature type="transmembrane region" description="Helical" evidence="6">
    <location>
        <begin position="200"/>
        <end position="218"/>
    </location>
</feature>
<comment type="subcellular location">
    <subcellularLocation>
        <location evidence="1">Membrane</location>
        <topology evidence="1">Multi-pass membrane protein</topology>
    </subcellularLocation>
</comment>
<feature type="transmembrane region" description="Helical" evidence="6">
    <location>
        <begin position="169"/>
        <end position="194"/>
    </location>
</feature>
<feature type="transmembrane region" description="Helical" evidence="6">
    <location>
        <begin position="60"/>
        <end position="78"/>
    </location>
</feature>
<proteinExistence type="inferred from homology"/>
<comment type="caution">
    <text evidence="7">The sequence shown here is derived from an EMBL/GenBank/DDBJ whole genome shotgun (WGS) entry which is preliminary data.</text>
</comment>
<feature type="transmembrane region" description="Helical" evidence="6">
    <location>
        <begin position="84"/>
        <end position="102"/>
    </location>
</feature>
<keyword evidence="3 6" id="KW-0812">Transmembrane</keyword>
<evidence type="ECO:0000256" key="4">
    <source>
        <dbReference type="ARBA" id="ARBA00022989"/>
    </source>
</evidence>
<evidence type="ECO:0000313" key="7">
    <source>
        <dbReference type="EMBL" id="NER17714.1"/>
    </source>
</evidence>
<evidence type="ECO:0008006" key="9">
    <source>
        <dbReference type="Google" id="ProtNLM"/>
    </source>
</evidence>
<reference evidence="7 8" key="1">
    <citation type="submission" date="2020-01" db="EMBL/GenBank/DDBJ databases">
        <title>Spongiivirga citrea KCTC 32990T.</title>
        <authorList>
            <person name="Wang G."/>
        </authorList>
    </citation>
    <scope>NUCLEOTIDE SEQUENCE [LARGE SCALE GENOMIC DNA]</scope>
    <source>
        <strain evidence="7 8">KCTC 32990</strain>
    </source>
</reference>
<evidence type="ECO:0000256" key="1">
    <source>
        <dbReference type="ARBA" id="ARBA00004141"/>
    </source>
</evidence>
<protein>
    <recommendedName>
        <fullName evidence="9">Lysoplasmalogenase</fullName>
    </recommendedName>
</protein>
<gene>
    <name evidence="7" type="ORF">GWK10_10860</name>
</gene>